<organism evidence="7 8">
    <name type="scientific">Zingiber officinale</name>
    <name type="common">Ginger</name>
    <name type="synonym">Amomum zingiber</name>
    <dbReference type="NCBI Taxonomy" id="94328"/>
    <lineage>
        <taxon>Eukaryota</taxon>
        <taxon>Viridiplantae</taxon>
        <taxon>Streptophyta</taxon>
        <taxon>Embryophyta</taxon>
        <taxon>Tracheophyta</taxon>
        <taxon>Spermatophyta</taxon>
        <taxon>Magnoliopsida</taxon>
        <taxon>Liliopsida</taxon>
        <taxon>Zingiberales</taxon>
        <taxon>Zingiberaceae</taxon>
        <taxon>Zingiber</taxon>
    </lineage>
</organism>
<dbReference type="GO" id="GO:0003677">
    <property type="term" value="F:DNA binding"/>
    <property type="evidence" value="ECO:0007669"/>
    <property type="project" value="UniProtKB-KW"/>
</dbReference>
<evidence type="ECO:0000256" key="2">
    <source>
        <dbReference type="ARBA" id="ARBA00023015"/>
    </source>
</evidence>
<dbReference type="Proteomes" id="UP000734854">
    <property type="component" value="Unassembled WGS sequence"/>
</dbReference>
<evidence type="ECO:0000256" key="5">
    <source>
        <dbReference type="ARBA" id="ARBA00023242"/>
    </source>
</evidence>
<name>A0A8J5I6V1_ZINOF</name>
<accession>A0A8J5I6V1</accession>
<evidence type="ECO:0000313" key="7">
    <source>
        <dbReference type="EMBL" id="KAG6537324.1"/>
    </source>
</evidence>
<dbReference type="PROSITE" id="PS51005">
    <property type="entry name" value="NAC"/>
    <property type="match status" value="1"/>
</dbReference>
<dbReference type="PANTHER" id="PTHR31744:SF77">
    <property type="entry name" value="PROTEIN FEZ"/>
    <property type="match status" value="1"/>
</dbReference>
<keyword evidence="4" id="KW-0804">Transcription</keyword>
<gene>
    <name evidence="7" type="ORF">ZIOFF_002411</name>
</gene>
<dbReference type="InterPro" id="IPR003441">
    <property type="entry name" value="NAC-dom"/>
</dbReference>
<evidence type="ECO:0000259" key="6">
    <source>
        <dbReference type="PROSITE" id="PS51005"/>
    </source>
</evidence>
<keyword evidence="5" id="KW-0539">Nucleus</keyword>
<protein>
    <recommendedName>
        <fullName evidence="6">NAC domain-containing protein</fullName>
    </recommendedName>
</protein>
<evidence type="ECO:0000256" key="4">
    <source>
        <dbReference type="ARBA" id="ARBA00023163"/>
    </source>
</evidence>
<feature type="domain" description="NAC" evidence="6">
    <location>
        <begin position="28"/>
        <end position="201"/>
    </location>
</feature>
<evidence type="ECO:0000256" key="1">
    <source>
        <dbReference type="ARBA" id="ARBA00004123"/>
    </source>
</evidence>
<dbReference type="FunFam" id="2.170.150.80:FF:000007">
    <property type="entry name" value="NAC domain-containing protein 35"/>
    <property type="match status" value="1"/>
</dbReference>
<sequence>MTVAMDERRSSAAVDEVETKGSSSDEVILPGFRFHPTDEELVSFYLKRKVQQKPLSIELIRQLDIYKYDPWDLPKLATTGEKEWYFYCPRDRKYRNSTRPNRVTGAGFWKATGTDRPIYSSDQNKCIGLKKSLVFYRGRAAKGVKTDWMMHEFRLPATSSLVSLHHHHSPTSLFKVSCTSLDHKNHILPNDSWAICRIFKKTNSVAQRAVSHSNWVSSEAMTTTPPEFHRLLPLPNSTHGHHHAVVPFVSDHIMTQPPTPSHLISCTNVHNAMINPHHLPPLDNAPSFKPCPSSTSFSFFSPLIDNMQVNVQPPVAAAAAKCTAMDVTSMLLDLGNSVDFGLQNNNSDQYHLQPLEASSSGLSFALPPMFNSEEWKPLSLPCSNNNNRSSNSSSAYI</sequence>
<dbReference type="GO" id="GO:0099402">
    <property type="term" value="P:plant organ development"/>
    <property type="evidence" value="ECO:0007669"/>
    <property type="project" value="UniProtKB-ARBA"/>
</dbReference>
<keyword evidence="8" id="KW-1185">Reference proteome</keyword>
<proteinExistence type="predicted"/>
<evidence type="ECO:0000313" key="8">
    <source>
        <dbReference type="Proteomes" id="UP000734854"/>
    </source>
</evidence>
<dbReference type="Pfam" id="PF02365">
    <property type="entry name" value="NAM"/>
    <property type="match status" value="1"/>
</dbReference>
<dbReference type="GO" id="GO:0006355">
    <property type="term" value="P:regulation of DNA-templated transcription"/>
    <property type="evidence" value="ECO:0007669"/>
    <property type="project" value="InterPro"/>
</dbReference>
<dbReference type="AlphaFoldDB" id="A0A8J5I6V1"/>
<reference evidence="7 8" key="1">
    <citation type="submission" date="2020-08" db="EMBL/GenBank/DDBJ databases">
        <title>Plant Genome Project.</title>
        <authorList>
            <person name="Zhang R.-G."/>
        </authorList>
    </citation>
    <scope>NUCLEOTIDE SEQUENCE [LARGE SCALE GENOMIC DNA]</scope>
    <source>
        <tissue evidence="7">Rhizome</tissue>
    </source>
</reference>
<keyword evidence="2" id="KW-0805">Transcription regulation</keyword>
<dbReference type="GO" id="GO:0005634">
    <property type="term" value="C:nucleus"/>
    <property type="evidence" value="ECO:0007669"/>
    <property type="project" value="UniProtKB-SubCell"/>
</dbReference>
<evidence type="ECO:0000256" key="3">
    <source>
        <dbReference type="ARBA" id="ARBA00023125"/>
    </source>
</evidence>
<dbReference type="EMBL" id="JACMSC010000001">
    <property type="protein sequence ID" value="KAG6537324.1"/>
    <property type="molecule type" value="Genomic_DNA"/>
</dbReference>
<comment type="subcellular location">
    <subcellularLocation>
        <location evidence="1">Nucleus</location>
    </subcellularLocation>
</comment>
<dbReference type="OrthoDB" id="1883668at2759"/>
<comment type="caution">
    <text evidence="7">The sequence shown here is derived from an EMBL/GenBank/DDBJ whole genome shotgun (WGS) entry which is preliminary data.</text>
</comment>
<keyword evidence="3" id="KW-0238">DNA-binding</keyword>
<dbReference type="PANTHER" id="PTHR31744">
    <property type="entry name" value="PROTEIN CUP-SHAPED COTYLEDON 2-RELATED"/>
    <property type="match status" value="1"/>
</dbReference>